<organism evidence="1 2">
    <name type="scientific">Paraburkholderia aspalathi</name>
    <dbReference type="NCBI Taxonomy" id="1324617"/>
    <lineage>
        <taxon>Bacteria</taxon>
        <taxon>Pseudomonadati</taxon>
        <taxon>Pseudomonadota</taxon>
        <taxon>Betaproteobacteria</taxon>
        <taxon>Burkholderiales</taxon>
        <taxon>Burkholderiaceae</taxon>
        <taxon>Paraburkholderia</taxon>
    </lineage>
</organism>
<dbReference type="EMBL" id="CAJNAU010000148">
    <property type="protein sequence ID" value="CAE6858386.1"/>
    <property type="molecule type" value="Genomic_DNA"/>
</dbReference>
<keyword evidence="2" id="KW-1185">Reference proteome</keyword>
<gene>
    <name evidence="1" type="ORF">R69658_07500</name>
</gene>
<name>A0ABN7N7B0_9BURK</name>
<evidence type="ECO:0000313" key="2">
    <source>
        <dbReference type="Proteomes" id="UP000674425"/>
    </source>
</evidence>
<sequence>MIYRLRASHWLLKHPDASTELRSRIKERTPGRVLQ</sequence>
<dbReference type="Proteomes" id="UP000674425">
    <property type="component" value="Unassembled WGS sequence"/>
</dbReference>
<comment type="caution">
    <text evidence="1">The sequence shown here is derived from an EMBL/GenBank/DDBJ whole genome shotgun (WGS) entry which is preliminary data.</text>
</comment>
<accession>A0ABN7N7B0</accession>
<proteinExistence type="predicted"/>
<protein>
    <submittedName>
        <fullName evidence="1">Uncharacterized protein</fullName>
    </submittedName>
</protein>
<evidence type="ECO:0000313" key="1">
    <source>
        <dbReference type="EMBL" id="CAE6858386.1"/>
    </source>
</evidence>
<reference evidence="1 2" key="1">
    <citation type="submission" date="2021-02" db="EMBL/GenBank/DDBJ databases">
        <authorList>
            <person name="Vanwijnsberghe S."/>
        </authorList>
    </citation>
    <scope>NUCLEOTIDE SEQUENCE [LARGE SCALE GENOMIC DNA]</scope>
    <source>
        <strain evidence="1 2">R-69658</strain>
    </source>
</reference>